<keyword evidence="7" id="KW-1015">Disulfide bond</keyword>
<feature type="chain" id="PRO_5021438855" description="chitinase" evidence="10">
    <location>
        <begin position="23"/>
        <end position="552"/>
    </location>
</feature>
<dbReference type="SMART" id="SM00494">
    <property type="entry name" value="ChtBD2"/>
    <property type="match status" value="3"/>
</dbReference>
<evidence type="ECO:0000256" key="9">
    <source>
        <dbReference type="ARBA" id="ARBA00023326"/>
    </source>
</evidence>
<evidence type="ECO:0000256" key="5">
    <source>
        <dbReference type="ARBA" id="ARBA00022801"/>
    </source>
</evidence>
<dbReference type="InParanoid" id="A0A4W3GMG1"/>
<evidence type="ECO:0000313" key="13">
    <source>
        <dbReference type="Ensembl" id="ENSCMIP00000004631.1"/>
    </source>
</evidence>
<feature type="domain" description="Chitin-binding type-2" evidence="11">
    <location>
        <begin position="391"/>
        <end position="440"/>
    </location>
</feature>
<reference evidence="13" key="5">
    <citation type="submission" date="2025-09" db="UniProtKB">
        <authorList>
            <consortium name="Ensembl"/>
        </authorList>
    </citation>
    <scope>IDENTIFICATION</scope>
</reference>
<reference evidence="14" key="3">
    <citation type="journal article" date="2014" name="Nature">
        <title>Elephant shark genome provides unique insights into gnathostome evolution.</title>
        <authorList>
            <consortium name="International Elephant Shark Genome Sequencing Consortium"/>
            <person name="Venkatesh B."/>
            <person name="Lee A.P."/>
            <person name="Ravi V."/>
            <person name="Maurya A.K."/>
            <person name="Lian M.M."/>
            <person name="Swann J.B."/>
            <person name="Ohta Y."/>
            <person name="Flajnik M.F."/>
            <person name="Sutoh Y."/>
            <person name="Kasahara M."/>
            <person name="Hoon S."/>
            <person name="Gangu V."/>
            <person name="Roy S.W."/>
            <person name="Irimia M."/>
            <person name="Korzh V."/>
            <person name="Kondrychyn I."/>
            <person name="Lim Z.W."/>
            <person name="Tay B.H."/>
            <person name="Tohari S."/>
            <person name="Kong K.W."/>
            <person name="Ho S."/>
            <person name="Lorente-Galdos B."/>
            <person name="Quilez J."/>
            <person name="Marques-Bonet T."/>
            <person name="Raney B.J."/>
            <person name="Ingham P.W."/>
            <person name="Tay A."/>
            <person name="Hillier L.W."/>
            <person name="Minx P."/>
            <person name="Boehm T."/>
            <person name="Wilson R.K."/>
            <person name="Brenner S."/>
            <person name="Warren W.C."/>
        </authorList>
    </citation>
    <scope>NUCLEOTIDE SEQUENCE [LARGE SCALE GENOMIC DNA]</scope>
</reference>
<dbReference type="GO" id="GO:0008061">
    <property type="term" value="F:chitin binding"/>
    <property type="evidence" value="ECO:0007669"/>
    <property type="project" value="UniProtKB-KW"/>
</dbReference>
<dbReference type="OMA" id="CKFLPED"/>
<dbReference type="FunFam" id="3.20.20.80:FF:000007">
    <property type="entry name" value="Acidic mammalian chitinase"/>
    <property type="match status" value="1"/>
</dbReference>
<dbReference type="GO" id="GO:0005576">
    <property type="term" value="C:extracellular region"/>
    <property type="evidence" value="ECO:0007669"/>
    <property type="project" value="InterPro"/>
</dbReference>
<dbReference type="InterPro" id="IPR001223">
    <property type="entry name" value="Glyco_hydro18_cat"/>
</dbReference>
<dbReference type="GO" id="GO:0006032">
    <property type="term" value="P:chitin catabolic process"/>
    <property type="evidence" value="ECO:0007669"/>
    <property type="project" value="UniProtKB-KW"/>
</dbReference>
<dbReference type="InterPro" id="IPR001579">
    <property type="entry name" value="Glyco_hydro_18_chit_AS"/>
</dbReference>
<evidence type="ECO:0000259" key="12">
    <source>
        <dbReference type="PROSITE" id="PS51910"/>
    </source>
</evidence>
<dbReference type="InterPro" id="IPR002557">
    <property type="entry name" value="Chitin-bd_dom"/>
</dbReference>
<comment type="catalytic activity">
    <reaction evidence="1">
        <text>Random endo-hydrolysis of N-acetyl-beta-D-glucosaminide (1-&gt;4)-beta-linkages in chitin and chitodextrins.</text>
        <dbReference type="EC" id="3.2.1.14"/>
    </reaction>
</comment>
<reference evidence="13" key="4">
    <citation type="submission" date="2025-08" db="UniProtKB">
        <authorList>
            <consortium name="Ensembl"/>
        </authorList>
    </citation>
    <scope>IDENTIFICATION</scope>
</reference>
<feature type="domain" description="Chitin-binding type-2" evidence="11">
    <location>
        <begin position="452"/>
        <end position="512"/>
    </location>
</feature>
<keyword evidence="5" id="KW-0378">Hydrolase</keyword>
<evidence type="ECO:0000256" key="7">
    <source>
        <dbReference type="ARBA" id="ARBA00023157"/>
    </source>
</evidence>
<gene>
    <name evidence="13" type="primary">LOC103182487</name>
</gene>
<dbReference type="Proteomes" id="UP000314986">
    <property type="component" value="Unassembled WGS sequence"/>
</dbReference>
<dbReference type="GeneTree" id="ENSGT00940000162989"/>
<proteinExistence type="inferred from homology"/>
<evidence type="ECO:0000256" key="3">
    <source>
        <dbReference type="ARBA" id="ARBA00012729"/>
    </source>
</evidence>
<dbReference type="GO" id="GO:0000272">
    <property type="term" value="P:polysaccharide catabolic process"/>
    <property type="evidence" value="ECO:0007669"/>
    <property type="project" value="UniProtKB-KW"/>
</dbReference>
<dbReference type="AlphaFoldDB" id="A0A4W3GMG1"/>
<dbReference type="PROSITE" id="PS01095">
    <property type="entry name" value="GH18_1"/>
    <property type="match status" value="1"/>
</dbReference>
<dbReference type="PANTHER" id="PTHR11177">
    <property type="entry name" value="CHITINASE"/>
    <property type="match status" value="1"/>
</dbReference>
<dbReference type="PROSITE" id="PS50940">
    <property type="entry name" value="CHIT_BIND_II"/>
    <property type="match status" value="2"/>
</dbReference>
<dbReference type="SUPFAM" id="SSF54556">
    <property type="entry name" value="Chitinase insertion domain"/>
    <property type="match status" value="1"/>
</dbReference>
<dbReference type="Gene3D" id="3.20.20.80">
    <property type="entry name" value="Glycosidases"/>
    <property type="match status" value="3"/>
</dbReference>
<name>A0A4W3GMG1_CALMI</name>
<reference evidence="14" key="1">
    <citation type="journal article" date="2006" name="Science">
        <title>Ancient noncoding elements conserved in the human genome.</title>
        <authorList>
            <person name="Venkatesh B."/>
            <person name="Kirkness E.F."/>
            <person name="Loh Y.H."/>
            <person name="Halpern A.L."/>
            <person name="Lee A.P."/>
            <person name="Johnson J."/>
            <person name="Dandona N."/>
            <person name="Viswanathan L.D."/>
            <person name="Tay A."/>
            <person name="Venter J.C."/>
            <person name="Strausberg R.L."/>
            <person name="Brenner S."/>
        </authorList>
    </citation>
    <scope>NUCLEOTIDE SEQUENCE [LARGE SCALE GENOMIC DNA]</scope>
</reference>
<evidence type="ECO:0000259" key="11">
    <source>
        <dbReference type="PROSITE" id="PS50940"/>
    </source>
</evidence>
<dbReference type="InterPro" id="IPR017853">
    <property type="entry name" value="GH"/>
</dbReference>
<keyword evidence="8" id="KW-0326">Glycosidase</keyword>
<dbReference type="InterPro" id="IPR050314">
    <property type="entry name" value="Glycosyl_Hydrlase_18"/>
</dbReference>
<dbReference type="GO" id="GO:0008843">
    <property type="term" value="F:endochitinase activity"/>
    <property type="evidence" value="ECO:0007669"/>
    <property type="project" value="UniProtKB-EC"/>
</dbReference>
<evidence type="ECO:0000256" key="1">
    <source>
        <dbReference type="ARBA" id="ARBA00000822"/>
    </source>
</evidence>
<dbReference type="PROSITE" id="PS51910">
    <property type="entry name" value="GH18_2"/>
    <property type="match status" value="1"/>
</dbReference>
<keyword evidence="4" id="KW-0147">Chitin-binding</keyword>
<comment type="similarity">
    <text evidence="2">Belongs to the glycosyl hydrolase 18 family. Chitinase class II subfamily.</text>
</comment>
<evidence type="ECO:0000256" key="10">
    <source>
        <dbReference type="SAM" id="SignalP"/>
    </source>
</evidence>
<evidence type="ECO:0000256" key="6">
    <source>
        <dbReference type="ARBA" id="ARBA00023024"/>
    </source>
</evidence>
<dbReference type="Pfam" id="PF01607">
    <property type="entry name" value="CBM_14"/>
    <property type="match status" value="3"/>
</dbReference>
<dbReference type="PANTHER" id="PTHR11177:SF317">
    <property type="entry name" value="CHITINASE 12-RELATED"/>
    <property type="match status" value="1"/>
</dbReference>
<evidence type="ECO:0000256" key="4">
    <source>
        <dbReference type="ARBA" id="ARBA00022669"/>
    </source>
</evidence>
<dbReference type="InterPro" id="IPR029070">
    <property type="entry name" value="Chitinase_insertion_sf"/>
</dbReference>
<dbReference type="SMART" id="SM00636">
    <property type="entry name" value="Glyco_18"/>
    <property type="match status" value="1"/>
</dbReference>
<dbReference type="Pfam" id="PF00704">
    <property type="entry name" value="Glyco_hydro_18"/>
    <property type="match status" value="1"/>
</dbReference>
<protein>
    <recommendedName>
        <fullName evidence="3">chitinase</fullName>
        <ecNumber evidence="3">3.2.1.14</ecNumber>
    </recommendedName>
</protein>
<keyword evidence="9" id="KW-0119">Carbohydrate metabolism</keyword>
<dbReference type="InterPro" id="IPR011583">
    <property type="entry name" value="Chitinase_II/V-like_cat"/>
</dbReference>
<dbReference type="SUPFAM" id="SSF57625">
    <property type="entry name" value="Invertebrate chitin-binding proteins"/>
    <property type="match status" value="3"/>
</dbReference>
<dbReference type="Ensembl" id="ENSCMIT00000004802.1">
    <property type="protein sequence ID" value="ENSCMIP00000004631.1"/>
    <property type="gene ID" value="ENSCMIG00000002746.1"/>
</dbReference>
<keyword evidence="6" id="KW-0146">Chitin degradation</keyword>
<dbReference type="EC" id="3.2.1.14" evidence="3"/>
<dbReference type="CDD" id="cd02872">
    <property type="entry name" value="GH18_chitolectin_chitotriosidase"/>
    <property type="match status" value="1"/>
</dbReference>
<dbReference type="SUPFAM" id="SSF51445">
    <property type="entry name" value="(Trans)glycosidases"/>
    <property type="match status" value="1"/>
</dbReference>
<sequence>MTKLLLWGVGLILCFQLYNVLGKDYKLVCYFTNWAHRRGDCKFLPKDIDPKLCTHLVFAFATIGEDHQIVAQEKDEEERLVAFNNLKKRNSNLKTLLAVGGWTFGTEKFTALASMPDNRQIFINSSIKFLRKYKFNGLDLDWEYPGSRGSPPEDKQHFTLLVQELLEEFKSEALRRNKPRLLLTAAVAAGIRTIEAGYEIDKISKHLDFINVMTYDFHGPWDKLTGHNSPLHAGSTDQNDDVYFNVEYAMNHWIKHGAPAEKLLVGFATYGRAFTLCTTDNRPGASACGPAKPGRCTEVPGFLAYYEVCFESYKKKVEWLKNNNFGGAMVWSIDTDDFKGTFCEQGASPLINTLKSLLSDSAKNTTAGSTSPLATTQAPPGSESVDLCPDLKFCRGKRDGVYPVPCAVASFYQCGNASTNIQRCYRGTVYNATENKCLWPPRFSPTINLVENNFCKGQADGKYPMPVPTYLQCSSGRMRVMECPTDLLYHSTTGNCESANAPADYDSRYCKHARDGTYPIRGRPTKYYQCENKKTAIQQCPRGKIFNNFRKF</sequence>
<dbReference type="STRING" id="7868.ENSCMIP00000004631"/>
<keyword evidence="9" id="KW-0624">Polysaccharide degradation</keyword>
<organism evidence="13 14">
    <name type="scientific">Callorhinchus milii</name>
    <name type="common">Ghost shark</name>
    <dbReference type="NCBI Taxonomy" id="7868"/>
    <lineage>
        <taxon>Eukaryota</taxon>
        <taxon>Metazoa</taxon>
        <taxon>Chordata</taxon>
        <taxon>Craniata</taxon>
        <taxon>Vertebrata</taxon>
        <taxon>Chondrichthyes</taxon>
        <taxon>Holocephali</taxon>
        <taxon>Chimaeriformes</taxon>
        <taxon>Callorhinchidae</taxon>
        <taxon>Callorhinchus</taxon>
    </lineage>
</organism>
<dbReference type="InterPro" id="IPR036508">
    <property type="entry name" value="Chitin-bd_dom_sf"/>
</dbReference>
<keyword evidence="10" id="KW-0732">Signal</keyword>
<feature type="domain" description="GH18" evidence="12">
    <location>
        <begin position="25"/>
        <end position="361"/>
    </location>
</feature>
<evidence type="ECO:0000256" key="2">
    <source>
        <dbReference type="ARBA" id="ARBA00009121"/>
    </source>
</evidence>
<evidence type="ECO:0000313" key="14">
    <source>
        <dbReference type="Proteomes" id="UP000314986"/>
    </source>
</evidence>
<reference evidence="14" key="2">
    <citation type="journal article" date="2007" name="PLoS Biol.">
        <title>Survey sequencing and comparative analysis of the elephant shark (Callorhinchus milii) genome.</title>
        <authorList>
            <person name="Venkatesh B."/>
            <person name="Kirkness E.F."/>
            <person name="Loh Y.H."/>
            <person name="Halpern A.L."/>
            <person name="Lee A.P."/>
            <person name="Johnson J."/>
            <person name="Dandona N."/>
            <person name="Viswanathan L.D."/>
            <person name="Tay A."/>
            <person name="Venter J.C."/>
            <person name="Strausberg R.L."/>
            <person name="Brenner S."/>
        </authorList>
    </citation>
    <scope>NUCLEOTIDE SEQUENCE [LARGE SCALE GENOMIC DNA]</scope>
</reference>
<evidence type="ECO:0000256" key="8">
    <source>
        <dbReference type="ARBA" id="ARBA00023295"/>
    </source>
</evidence>
<dbReference type="Gene3D" id="3.10.50.10">
    <property type="match status" value="1"/>
</dbReference>
<accession>A0A4W3GMG1</accession>
<keyword evidence="14" id="KW-1185">Reference proteome</keyword>
<feature type="signal peptide" evidence="10">
    <location>
        <begin position="1"/>
        <end position="22"/>
    </location>
</feature>